<sequence>MSASTLGRWPVVLSSRAWGEYRILAEDKNTFDIVRKKLRELSHGQFTTDNYLPVRGSTQYIPIYRARLSNDLRIIYRIDLESDGYNQ</sequence>
<evidence type="ECO:0000313" key="1">
    <source>
        <dbReference type="EMBL" id="CAE6539337.1"/>
    </source>
</evidence>
<dbReference type="SUPFAM" id="SSF143011">
    <property type="entry name" value="RelE-like"/>
    <property type="match status" value="1"/>
</dbReference>
<dbReference type="AlphaFoldDB" id="A0A8H3HJU4"/>
<proteinExistence type="predicted"/>
<name>A0A8H3HJU4_9AGAM</name>
<dbReference type="InterPro" id="IPR035093">
    <property type="entry name" value="RelE/ParE_toxin_dom_sf"/>
</dbReference>
<reference evidence="1" key="1">
    <citation type="submission" date="2021-01" db="EMBL/GenBank/DDBJ databases">
        <authorList>
            <person name="Kaushik A."/>
        </authorList>
    </citation>
    <scope>NUCLEOTIDE SEQUENCE</scope>
    <source>
        <strain evidence="1">AG3-1AP</strain>
    </source>
</reference>
<accession>A0A8H3HJU4</accession>
<feature type="non-terminal residue" evidence="1">
    <location>
        <position position="1"/>
    </location>
</feature>
<evidence type="ECO:0000313" key="2">
    <source>
        <dbReference type="Proteomes" id="UP000663831"/>
    </source>
</evidence>
<gene>
    <name evidence="1" type="ORF">RDB_LOCUS171645</name>
</gene>
<dbReference type="Proteomes" id="UP000663831">
    <property type="component" value="Unassembled WGS sequence"/>
</dbReference>
<protein>
    <submittedName>
        <fullName evidence="1">Uncharacterized protein</fullName>
    </submittedName>
</protein>
<dbReference type="EMBL" id="CAJMWV010009538">
    <property type="protein sequence ID" value="CAE6539337.1"/>
    <property type="molecule type" value="Genomic_DNA"/>
</dbReference>
<comment type="caution">
    <text evidence="1">The sequence shown here is derived from an EMBL/GenBank/DDBJ whole genome shotgun (WGS) entry which is preliminary data.</text>
</comment>
<organism evidence="1 2">
    <name type="scientific">Rhizoctonia solani</name>
    <dbReference type="NCBI Taxonomy" id="456999"/>
    <lineage>
        <taxon>Eukaryota</taxon>
        <taxon>Fungi</taxon>
        <taxon>Dikarya</taxon>
        <taxon>Basidiomycota</taxon>
        <taxon>Agaricomycotina</taxon>
        <taxon>Agaricomycetes</taxon>
        <taxon>Cantharellales</taxon>
        <taxon>Ceratobasidiaceae</taxon>
        <taxon>Rhizoctonia</taxon>
    </lineage>
</organism>